<feature type="region of interest" description="Disordered" evidence="1">
    <location>
        <begin position="81"/>
        <end position="127"/>
    </location>
</feature>
<protein>
    <submittedName>
        <fullName evidence="2">Uncharacterized protein</fullName>
    </submittedName>
</protein>
<evidence type="ECO:0000313" key="3">
    <source>
        <dbReference type="Proteomes" id="UP001189429"/>
    </source>
</evidence>
<evidence type="ECO:0000313" key="2">
    <source>
        <dbReference type="EMBL" id="CAK0899535.1"/>
    </source>
</evidence>
<sequence length="205" mass="22476">MLSWLFGRRTPKGGGKGFDDKGPHWKRLEELEERERQRAAREQQADQQTREKDLVRKVKEEAKSELLAELGKAQGDPWALAAHSAASAAAKGGAGADPGTPRRRARDKRPPPDSPGDADAGNGPLARRPRHLIIDASEHTILFKEGGLSGKLPRGHYSAPKLADAIIGRTEFKPAKWTKLAHNILDDVPADNREMVVEILRAVAK</sequence>
<feature type="compositionally biased region" description="Basic and acidic residues" evidence="1">
    <location>
        <begin position="17"/>
        <end position="56"/>
    </location>
</feature>
<feature type="compositionally biased region" description="Low complexity" evidence="1">
    <location>
        <begin position="81"/>
        <end position="91"/>
    </location>
</feature>
<comment type="caution">
    <text evidence="2">The sequence shown here is derived from an EMBL/GenBank/DDBJ whole genome shotgun (WGS) entry which is preliminary data.</text>
</comment>
<proteinExistence type="predicted"/>
<gene>
    <name evidence="2" type="ORF">PCOR1329_LOCUS77022</name>
</gene>
<feature type="region of interest" description="Disordered" evidence="1">
    <location>
        <begin position="1"/>
        <end position="56"/>
    </location>
</feature>
<keyword evidence="3" id="KW-1185">Reference proteome</keyword>
<dbReference type="Proteomes" id="UP001189429">
    <property type="component" value="Unassembled WGS sequence"/>
</dbReference>
<organism evidence="2 3">
    <name type="scientific">Prorocentrum cordatum</name>
    <dbReference type="NCBI Taxonomy" id="2364126"/>
    <lineage>
        <taxon>Eukaryota</taxon>
        <taxon>Sar</taxon>
        <taxon>Alveolata</taxon>
        <taxon>Dinophyceae</taxon>
        <taxon>Prorocentrales</taxon>
        <taxon>Prorocentraceae</taxon>
        <taxon>Prorocentrum</taxon>
    </lineage>
</organism>
<name>A0ABN9XIE4_9DINO</name>
<dbReference type="EMBL" id="CAUYUJ010020619">
    <property type="protein sequence ID" value="CAK0899535.1"/>
    <property type="molecule type" value="Genomic_DNA"/>
</dbReference>
<accession>A0ABN9XIE4</accession>
<reference evidence="2" key="1">
    <citation type="submission" date="2023-10" db="EMBL/GenBank/DDBJ databases">
        <authorList>
            <person name="Chen Y."/>
            <person name="Shah S."/>
            <person name="Dougan E. K."/>
            <person name="Thang M."/>
            <person name="Chan C."/>
        </authorList>
    </citation>
    <scope>NUCLEOTIDE SEQUENCE [LARGE SCALE GENOMIC DNA]</scope>
</reference>
<feature type="compositionally biased region" description="Low complexity" evidence="1">
    <location>
        <begin position="115"/>
        <end position="124"/>
    </location>
</feature>
<evidence type="ECO:0000256" key="1">
    <source>
        <dbReference type="SAM" id="MobiDB-lite"/>
    </source>
</evidence>